<keyword evidence="2" id="KW-0812">Transmembrane</keyword>
<feature type="transmembrane region" description="Helical" evidence="2">
    <location>
        <begin position="269"/>
        <end position="290"/>
    </location>
</feature>
<keyword evidence="2" id="KW-0472">Membrane</keyword>
<accession>A0ABN3TJE9</accession>
<keyword evidence="4" id="KW-1185">Reference proteome</keyword>
<dbReference type="Proteomes" id="UP001500886">
    <property type="component" value="Unassembled WGS sequence"/>
</dbReference>
<feature type="region of interest" description="Disordered" evidence="1">
    <location>
        <begin position="171"/>
        <end position="211"/>
    </location>
</feature>
<evidence type="ECO:0000313" key="4">
    <source>
        <dbReference type="Proteomes" id="UP001500886"/>
    </source>
</evidence>
<reference evidence="3 4" key="1">
    <citation type="journal article" date="2019" name="Int. J. Syst. Evol. Microbiol.">
        <title>The Global Catalogue of Microorganisms (GCM) 10K type strain sequencing project: providing services to taxonomists for standard genome sequencing and annotation.</title>
        <authorList>
            <consortium name="The Broad Institute Genomics Platform"/>
            <consortium name="The Broad Institute Genome Sequencing Center for Infectious Disease"/>
            <person name="Wu L."/>
            <person name="Ma J."/>
        </authorList>
    </citation>
    <scope>NUCLEOTIDE SEQUENCE [LARGE SCALE GENOMIC DNA]</scope>
    <source>
        <strain evidence="3 4">JCM 4542</strain>
    </source>
</reference>
<proteinExistence type="predicted"/>
<feature type="compositionally biased region" description="Pro residues" evidence="1">
    <location>
        <begin position="171"/>
        <end position="181"/>
    </location>
</feature>
<organism evidence="3 4">
    <name type="scientific">Streptomyces luteosporeus</name>
    <dbReference type="NCBI Taxonomy" id="173856"/>
    <lineage>
        <taxon>Bacteria</taxon>
        <taxon>Bacillati</taxon>
        <taxon>Actinomycetota</taxon>
        <taxon>Actinomycetes</taxon>
        <taxon>Kitasatosporales</taxon>
        <taxon>Streptomycetaceae</taxon>
        <taxon>Streptomyces</taxon>
    </lineage>
</organism>
<name>A0ABN3TJE9_9ACTN</name>
<sequence>MGIESDQLVYDYLSKVGDLAQRQSLTSADRMRLVSRLRTEIERRRAAEGAETPTAVQRILDGLGTPSEAVAGADGLLAGDGPGVPVAPVAPAAPDAGRVPEQRREALPPHLAPEEQLRPAGGRREADWWRVERIEPVPLGGGGDAARGAAEAGGDAVYGFTGGIEIADMLRPPPPRLPEPQVPAAAKTAEAADAQPAGPAGPGPEGEAAADEPRFSLWRSRAGVPMSPLLLLVAVLLVAGAVLGNWLVLVAGWALAYVTRRLTQTESKWAVLGVPGLVAAAGVVWLWGRANGRWGEPIPQGGMAAVLSDTWPVVVKAAAVASAAFVLWRARRPG</sequence>
<evidence type="ECO:0000256" key="2">
    <source>
        <dbReference type="SAM" id="Phobius"/>
    </source>
</evidence>
<evidence type="ECO:0000256" key="1">
    <source>
        <dbReference type="SAM" id="MobiDB-lite"/>
    </source>
</evidence>
<feature type="transmembrane region" description="Helical" evidence="2">
    <location>
        <begin position="310"/>
        <end position="328"/>
    </location>
</feature>
<gene>
    <name evidence="3" type="ORF">GCM10010315_01770</name>
</gene>
<keyword evidence="2" id="KW-1133">Transmembrane helix</keyword>
<dbReference type="EMBL" id="BAAASL010000001">
    <property type="protein sequence ID" value="GAA2707388.1"/>
    <property type="molecule type" value="Genomic_DNA"/>
</dbReference>
<feature type="transmembrane region" description="Helical" evidence="2">
    <location>
        <begin position="229"/>
        <end position="257"/>
    </location>
</feature>
<dbReference type="RefSeq" id="WP_344432620.1">
    <property type="nucleotide sequence ID" value="NZ_BAAASL010000001.1"/>
</dbReference>
<evidence type="ECO:0000313" key="3">
    <source>
        <dbReference type="EMBL" id="GAA2707388.1"/>
    </source>
</evidence>
<feature type="compositionally biased region" description="Low complexity" evidence="1">
    <location>
        <begin position="184"/>
        <end position="198"/>
    </location>
</feature>
<protein>
    <submittedName>
        <fullName evidence="3">Membrane protein</fullName>
    </submittedName>
</protein>
<comment type="caution">
    <text evidence="3">The sequence shown here is derived from an EMBL/GenBank/DDBJ whole genome shotgun (WGS) entry which is preliminary data.</text>
</comment>